<comment type="caution">
    <text evidence="1">The sequence shown here is derived from an EMBL/GenBank/DDBJ whole genome shotgun (WGS) entry which is preliminary data.</text>
</comment>
<organism evidence="1 2">
    <name type="scientific">Laceyella putida</name>
    <dbReference type="NCBI Taxonomy" id="110101"/>
    <lineage>
        <taxon>Bacteria</taxon>
        <taxon>Bacillati</taxon>
        <taxon>Bacillota</taxon>
        <taxon>Bacilli</taxon>
        <taxon>Bacillales</taxon>
        <taxon>Thermoactinomycetaceae</taxon>
        <taxon>Laceyella</taxon>
    </lineage>
</organism>
<sequence length="127" mass="14402">MSTRYIPQVRQAVIPEDGGWAELTDGAVLILSIPEWTESEQSLTEEMQSVWLYDRGNDAYLYCFKLANGQEYAIAFAKEHAGMLLDDERAKRPFALLITAQPLLSEGYAPYLLIPDVELKRHPKAGW</sequence>
<dbReference type="RefSeq" id="WP_379863050.1">
    <property type="nucleotide sequence ID" value="NZ_JBHTBW010000005.1"/>
</dbReference>
<dbReference type="EMBL" id="JBHTBW010000005">
    <property type="protein sequence ID" value="MFC7439861.1"/>
    <property type="molecule type" value="Genomic_DNA"/>
</dbReference>
<proteinExistence type="predicted"/>
<gene>
    <name evidence="1" type="ORF">ACFQNG_01600</name>
</gene>
<dbReference type="Proteomes" id="UP001596500">
    <property type="component" value="Unassembled WGS sequence"/>
</dbReference>
<reference evidence="2" key="1">
    <citation type="journal article" date="2019" name="Int. J. Syst. Evol. Microbiol.">
        <title>The Global Catalogue of Microorganisms (GCM) 10K type strain sequencing project: providing services to taxonomists for standard genome sequencing and annotation.</title>
        <authorList>
            <consortium name="The Broad Institute Genomics Platform"/>
            <consortium name="The Broad Institute Genome Sequencing Center for Infectious Disease"/>
            <person name="Wu L."/>
            <person name="Ma J."/>
        </authorList>
    </citation>
    <scope>NUCLEOTIDE SEQUENCE [LARGE SCALE GENOMIC DNA]</scope>
    <source>
        <strain evidence="2">CGMCC 1.12942</strain>
    </source>
</reference>
<accession>A0ABW2RFU8</accession>
<name>A0ABW2RFU8_9BACL</name>
<evidence type="ECO:0000313" key="1">
    <source>
        <dbReference type="EMBL" id="MFC7439861.1"/>
    </source>
</evidence>
<protein>
    <submittedName>
        <fullName evidence="1">Uncharacterized protein</fullName>
    </submittedName>
</protein>
<keyword evidence="2" id="KW-1185">Reference proteome</keyword>
<evidence type="ECO:0000313" key="2">
    <source>
        <dbReference type="Proteomes" id="UP001596500"/>
    </source>
</evidence>